<dbReference type="InterPro" id="IPR010982">
    <property type="entry name" value="Lambda_DNA-bd_dom_sf"/>
</dbReference>
<organism evidence="2 3">
    <name type="scientific">Methylobacterium trifolii</name>
    <dbReference type="NCBI Taxonomy" id="1003092"/>
    <lineage>
        <taxon>Bacteria</taxon>
        <taxon>Pseudomonadati</taxon>
        <taxon>Pseudomonadota</taxon>
        <taxon>Alphaproteobacteria</taxon>
        <taxon>Hyphomicrobiales</taxon>
        <taxon>Methylobacteriaceae</taxon>
        <taxon>Methylobacterium</taxon>
    </lineage>
</organism>
<reference evidence="2" key="1">
    <citation type="journal article" date="2021" name="Front. Microbiol.">
        <title>Comprehensive Comparative Genomics and Phenotyping of Methylobacterium Species.</title>
        <authorList>
            <person name="Alessa O."/>
            <person name="Ogura Y."/>
            <person name="Fujitani Y."/>
            <person name="Takami H."/>
            <person name="Hayashi T."/>
            <person name="Sahin N."/>
            <person name="Tani A."/>
        </authorList>
    </citation>
    <scope>NUCLEOTIDE SEQUENCE</scope>
    <source>
        <strain evidence="2">DSM 23632</strain>
    </source>
</reference>
<dbReference type="SMART" id="SM00530">
    <property type="entry name" value="HTH_XRE"/>
    <property type="match status" value="1"/>
</dbReference>
<comment type="caution">
    <text evidence="2">The sequence shown here is derived from an EMBL/GenBank/DDBJ whole genome shotgun (WGS) entry which is preliminary data.</text>
</comment>
<dbReference type="RefSeq" id="WP_238180773.1">
    <property type="nucleotide sequence ID" value="NZ_BPRB01000011.1"/>
</dbReference>
<reference evidence="2" key="2">
    <citation type="submission" date="2021-08" db="EMBL/GenBank/DDBJ databases">
        <authorList>
            <person name="Tani A."/>
            <person name="Ola A."/>
            <person name="Ogura Y."/>
            <person name="Katsura K."/>
            <person name="Hayashi T."/>
        </authorList>
    </citation>
    <scope>NUCLEOTIDE SEQUENCE</scope>
    <source>
        <strain evidence="2">DSM 23632</strain>
    </source>
</reference>
<dbReference type="Proteomes" id="UP001055057">
    <property type="component" value="Unassembled WGS sequence"/>
</dbReference>
<dbReference type="InterPro" id="IPR001387">
    <property type="entry name" value="Cro/C1-type_HTH"/>
</dbReference>
<dbReference type="CDD" id="cd00093">
    <property type="entry name" value="HTH_XRE"/>
    <property type="match status" value="1"/>
</dbReference>
<keyword evidence="3" id="KW-1185">Reference proteome</keyword>
<feature type="domain" description="HTH cro/C1-type" evidence="1">
    <location>
        <begin position="18"/>
        <end position="72"/>
    </location>
</feature>
<dbReference type="Gene3D" id="1.10.260.40">
    <property type="entry name" value="lambda repressor-like DNA-binding domains"/>
    <property type="match status" value="1"/>
</dbReference>
<dbReference type="EMBL" id="BPRB01000011">
    <property type="protein sequence ID" value="GJE58138.1"/>
    <property type="molecule type" value="Genomic_DNA"/>
</dbReference>
<proteinExistence type="predicted"/>
<dbReference type="SUPFAM" id="SSF47413">
    <property type="entry name" value="lambda repressor-like DNA-binding domains"/>
    <property type="match status" value="1"/>
</dbReference>
<evidence type="ECO:0000313" key="2">
    <source>
        <dbReference type="EMBL" id="GJE58138.1"/>
    </source>
</evidence>
<name>A0ABQ4TS16_9HYPH</name>
<evidence type="ECO:0000259" key="1">
    <source>
        <dbReference type="PROSITE" id="PS50943"/>
    </source>
</evidence>
<sequence>MTETELPEAQSRAIAQAVREALARRRISRQALADEARISISTLEKALSGRRPFTLATTIRLEEALGQRLREAAERAAPTLAAPRHAPEELGSYSRESAAWLEGRYLTLRPSFGAAGALFAYRTEIAWDAEAARLVFREAERLDAPFAQTGHVSVPNQSGTIYLVTNWQGQYRIAMLGRPTIQGEMYGVLTTLHAGRGSQLTPAASPIALIPERSAPSVAYGRITPDLPDYAACRRQLGRVCEDSYALFFTCPS</sequence>
<accession>A0ABQ4TS16</accession>
<dbReference type="PROSITE" id="PS50943">
    <property type="entry name" value="HTH_CROC1"/>
    <property type="match status" value="1"/>
</dbReference>
<gene>
    <name evidence="2" type="ORF">MPOCJGCO_0216</name>
</gene>
<evidence type="ECO:0000313" key="3">
    <source>
        <dbReference type="Proteomes" id="UP001055057"/>
    </source>
</evidence>
<protein>
    <recommendedName>
        <fullName evidence="1">HTH cro/C1-type domain-containing protein</fullName>
    </recommendedName>
</protein>